<dbReference type="EMBL" id="JANPWB010000005">
    <property type="protein sequence ID" value="KAJ1188554.1"/>
    <property type="molecule type" value="Genomic_DNA"/>
</dbReference>
<comment type="caution">
    <text evidence="2">The sequence shown here is derived from an EMBL/GenBank/DDBJ whole genome shotgun (WGS) entry which is preliminary data.</text>
</comment>
<sequence>MHPGTLSGAPPLRRAPRCGPAAWRNILGTGALPPPPVGRDIEEETRRGTSGESLAGPASSNQGQGR</sequence>
<accession>A0AAV7UHQ9</accession>
<dbReference type="AlphaFoldDB" id="A0AAV7UHQ9"/>
<evidence type="ECO:0000313" key="2">
    <source>
        <dbReference type="EMBL" id="KAJ1188554.1"/>
    </source>
</evidence>
<feature type="region of interest" description="Disordered" evidence="1">
    <location>
        <begin position="1"/>
        <end position="66"/>
    </location>
</feature>
<proteinExistence type="predicted"/>
<reference evidence="2" key="1">
    <citation type="journal article" date="2022" name="bioRxiv">
        <title>Sequencing and chromosome-scale assembly of the giantPleurodeles waltlgenome.</title>
        <authorList>
            <person name="Brown T."/>
            <person name="Elewa A."/>
            <person name="Iarovenko S."/>
            <person name="Subramanian E."/>
            <person name="Araus A.J."/>
            <person name="Petzold A."/>
            <person name="Susuki M."/>
            <person name="Suzuki K.-i.T."/>
            <person name="Hayashi T."/>
            <person name="Toyoda A."/>
            <person name="Oliveira C."/>
            <person name="Osipova E."/>
            <person name="Leigh N.D."/>
            <person name="Simon A."/>
            <person name="Yun M.H."/>
        </authorList>
    </citation>
    <scope>NUCLEOTIDE SEQUENCE</scope>
    <source>
        <strain evidence="2">20211129_DDA</strain>
        <tissue evidence="2">Liver</tissue>
    </source>
</reference>
<gene>
    <name evidence="2" type="ORF">NDU88_005315</name>
</gene>
<organism evidence="2 3">
    <name type="scientific">Pleurodeles waltl</name>
    <name type="common">Iberian ribbed newt</name>
    <dbReference type="NCBI Taxonomy" id="8319"/>
    <lineage>
        <taxon>Eukaryota</taxon>
        <taxon>Metazoa</taxon>
        <taxon>Chordata</taxon>
        <taxon>Craniata</taxon>
        <taxon>Vertebrata</taxon>
        <taxon>Euteleostomi</taxon>
        <taxon>Amphibia</taxon>
        <taxon>Batrachia</taxon>
        <taxon>Caudata</taxon>
        <taxon>Salamandroidea</taxon>
        <taxon>Salamandridae</taxon>
        <taxon>Pleurodelinae</taxon>
        <taxon>Pleurodeles</taxon>
    </lineage>
</organism>
<evidence type="ECO:0000313" key="3">
    <source>
        <dbReference type="Proteomes" id="UP001066276"/>
    </source>
</evidence>
<keyword evidence="3" id="KW-1185">Reference proteome</keyword>
<feature type="compositionally biased region" description="Polar residues" evidence="1">
    <location>
        <begin position="50"/>
        <end position="66"/>
    </location>
</feature>
<evidence type="ECO:0000256" key="1">
    <source>
        <dbReference type="SAM" id="MobiDB-lite"/>
    </source>
</evidence>
<dbReference type="Proteomes" id="UP001066276">
    <property type="component" value="Chromosome 3_1"/>
</dbReference>
<name>A0AAV7UHQ9_PLEWA</name>
<protein>
    <submittedName>
        <fullName evidence="2">Uncharacterized protein</fullName>
    </submittedName>
</protein>